<evidence type="ECO:0000313" key="9">
    <source>
        <dbReference type="RefSeq" id="XP_029123324.1"/>
    </source>
</evidence>
<evidence type="ECO:0000256" key="4">
    <source>
        <dbReference type="ARBA" id="ARBA00022806"/>
    </source>
</evidence>
<dbReference type="InterPro" id="IPR050547">
    <property type="entry name" value="DEAD_box_RNA_helicases"/>
</dbReference>
<evidence type="ECO:0000256" key="3">
    <source>
        <dbReference type="ARBA" id="ARBA00022801"/>
    </source>
</evidence>
<protein>
    <recommendedName>
        <fullName evidence="1">RNA helicase</fullName>
        <ecNumber evidence="1">3.6.4.13</ecNumber>
    </recommendedName>
</protein>
<dbReference type="GO" id="GO:0016787">
    <property type="term" value="F:hydrolase activity"/>
    <property type="evidence" value="ECO:0007669"/>
    <property type="project" value="UniProtKB-KW"/>
</dbReference>
<dbReference type="OrthoDB" id="1745719at2759"/>
<name>A0A8N4F4J6_ELAGV</name>
<keyword evidence="5" id="KW-0067">ATP-binding</keyword>
<keyword evidence="3" id="KW-0378">Hydrolase</keyword>
<sequence length="364" mass="40420">MTWIMELTASPSSLTIHPHSSFFLSFLFSPASLSFVGDIAPFPPSSLPSPLSLYPSPIPDAFSPPLLPSELDELKKLKHKKFKNDNEGSEKKISKKKRKASDEYRNDTIFDVVARANGFALKKLKLRKHDEDEEVIASREDEDAANPNAMSKFRISKVLREKLKSKGIESLFPIQAMTYDSILDGSDLVDRYKEARKTGCGRPLSVLVLLPTRELVNQDHIERGTLDLKFLKFRILDEADEMLNKGFVDDVELILGKVEDVHLSLLFLIFQPFAHPPVAGEHRRNGIKHENYVPDEIDQGDDGGYGIDSIGGGRKAVLEGGEDDNGDRAIDENADALHGKDSGDEGPAGLLAGILREFAREKRG</sequence>
<keyword evidence="2" id="KW-0547">Nucleotide-binding</keyword>
<feature type="compositionally biased region" description="Basic and acidic residues" evidence="7">
    <location>
        <begin position="326"/>
        <end position="343"/>
    </location>
</feature>
<dbReference type="GO" id="GO:0003724">
    <property type="term" value="F:RNA helicase activity"/>
    <property type="evidence" value="ECO:0007669"/>
    <property type="project" value="UniProtKB-EC"/>
</dbReference>
<dbReference type="AlphaFoldDB" id="A0A8N4F4J6"/>
<dbReference type="InterPro" id="IPR000629">
    <property type="entry name" value="RNA-helicase_DEAD-box_CS"/>
</dbReference>
<feature type="compositionally biased region" description="Basic and acidic residues" evidence="7">
    <location>
        <begin position="83"/>
        <end position="92"/>
    </location>
</feature>
<evidence type="ECO:0000256" key="2">
    <source>
        <dbReference type="ARBA" id="ARBA00022741"/>
    </source>
</evidence>
<accession>A0A8N4F4J6</accession>
<evidence type="ECO:0000256" key="6">
    <source>
        <dbReference type="ARBA" id="ARBA00047984"/>
    </source>
</evidence>
<comment type="catalytic activity">
    <reaction evidence="6">
        <text>ATP + H2O = ADP + phosphate + H(+)</text>
        <dbReference type="Rhea" id="RHEA:13065"/>
        <dbReference type="ChEBI" id="CHEBI:15377"/>
        <dbReference type="ChEBI" id="CHEBI:15378"/>
        <dbReference type="ChEBI" id="CHEBI:30616"/>
        <dbReference type="ChEBI" id="CHEBI:43474"/>
        <dbReference type="ChEBI" id="CHEBI:456216"/>
        <dbReference type="EC" id="3.6.4.13"/>
    </reaction>
</comment>
<dbReference type="PANTHER" id="PTHR47963">
    <property type="entry name" value="DEAD-BOX ATP-DEPENDENT RNA HELICASE 47, MITOCHONDRIAL"/>
    <property type="match status" value="1"/>
</dbReference>
<dbReference type="Proteomes" id="UP000504607">
    <property type="component" value="Chromosome 12"/>
</dbReference>
<reference evidence="9" key="1">
    <citation type="submission" date="2025-08" db="UniProtKB">
        <authorList>
            <consortium name="RefSeq"/>
        </authorList>
    </citation>
    <scope>IDENTIFICATION</scope>
</reference>
<evidence type="ECO:0000256" key="5">
    <source>
        <dbReference type="ARBA" id="ARBA00022840"/>
    </source>
</evidence>
<dbReference type="PROSITE" id="PS00039">
    <property type="entry name" value="DEAD_ATP_HELICASE"/>
    <property type="match status" value="1"/>
</dbReference>
<dbReference type="InterPro" id="IPR027417">
    <property type="entry name" value="P-loop_NTPase"/>
</dbReference>
<dbReference type="SUPFAM" id="SSF52540">
    <property type="entry name" value="P-loop containing nucleoside triphosphate hydrolases"/>
    <property type="match status" value="1"/>
</dbReference>
<dbReference type="Gene3D" id="3.40.50.300">
    <property type="entry name" value="P-loop containing nucleotide triphosphate hydrolases"/>
    <property type="match status" value="2"/>
</dbReference>
<dbReference type="PANTHER" id="PTHR47963:SF8">
    <property type="entry name" value="ATP-DEPENDENT RNA HELICASE DEAD"/>
    <property type="match status" value="1"/>
</dbReference>
<gene>
    <name evidence="9" type="primary">LOC114914675</name>
</gene>
<dbReference type="EC" id="3.6.4.13" evidence="1"/>
<evidence type="ECO:0000256" key="7">
    <source>
        <dbReference type="SAM" id="MobiDB-lite"/>
    </source>
</evidence>
<keyword evidence="4" id="KW-0347">Helicase</keyword>
<evidence type="ECO:0000313" key="8">
    <source>
        <dbReference type="Proteomes" id="UP000504607"/>
    </source>
</evidence>
<feature type="region of interest" description="Disordered" evidence="7">
    <location>
        <begin position="316"/>
        <end position="348"/>
    </location>
</feature>
<dbReference type="RefSeq" id="XP_029123324.1">
    <property type="nucleotide sequence ID" value="XM_029267491.1"/>
</dbReference>
<dbReference type="GO" id="GO:0003723">
    <property type="term" value="F:RNA binding"/>
    <property type="evidence" value="ECO:0007669"/>
    <property type="project" value="TreeGrafter"/>
</dbReference>
<feature type="region of interest" description="Disordered" evidence="7">
    <location>
        <begin position="79"/>
        <end position="99"/>
    </location>
</feature>
<dbReference type="GO" id="GO:0005524">
    <property type="term" value="F:ATP binding"/>
    <property type="evidence" value="ECO:0007669"/>
    <property type="project" value="UniProtKB-KW"/>
</dbReference>
<keyword evidence="8" id="KW-1185">Reference proteome</keyword>
<organism evidence="8 9">
    <name type="scientific">Elaeis guineensis var. tenera</name>
    <name type="common">Oil palm</name>
    <dbReference type="NCBI Taxonomy" id="51953"/>
    <lineage>
        <taxon>Eukaryota</taxon>
        <taxon>Viridiplantae</taxon>
        <taxon>Streptophyta</taxon>
        <taxon>Embryophyta</taxon>
        <taxon>Tracheophyta</taxon>
        <taxon>Spermatophyta</taxon>
        <taxon>Magnoliopsida</taxon>
        <taxon>Liliopsida</taxon>
        <taxon>Arecaceae</taxon>
        <taxon>Arecoideae</taxon>
        <taxon>Cocoseae</taxon>
        <taxon>Elaeidinae</taxon>
        <taxon>Elaeis</taxon>
    </lineage>
</organism>
<proteinExistence type="predicted"/>
<evidence type="ECO:0000256" key="1">
    <source>
        <dbReference type="ARBA" id="ARBA00012552"/>
    </source>
</evidence>